<dbReference type="Proteomes" id="UP001215598">
    <property type="component" value="Unassembled WGS sequence"/>
</dbReference>
<comment type="caution">
    <text evidence="2">The sequence shown here is derived from an EMBL/GenBank/DDBJ whole genome shotgun (WGS) entry which is preliminary data.</text>
</comment>
<feature type="region of interest" description="Disordered" evidence="1">
    <location>
        <begin position="109"/>
        <end position="128"/>
    </location>
</feature>
<feature type="compositionally biased region" description="Low complexity" evidence="1">
    <location>
        <begin position="111"/>
        <end position="124"/>
    </location>
</feature>
<dbReference type="AlphaFoldDB" id="A0AAD7GIV8"/>
<evidence type="ECO:0000313" key="2">
    <source>
        <dbReference type="EMBL" id="KAJ7697078.1"/>
    </source>
</evidence>
<gene>
    <name evidence="2" type="ORF">B0H16DRAFT_1484876</name>
</gene>
<organism evidence="2 3">
    <name type="scientific">Mycena metata</name>
    <dbReference type="NCBI Taxonomy" id="1033252"/>
    <lineage>
        <taxon>Eukaryota</taxon>
        <taxon>Fungi</taxon>
        <taxon>Dikarya</taxon>
        <taxon>Basidiomycota</taxon>
        <taxon>Agaricomycotina</taxon>
        <taxon>Agaricomycetes</taxon>
        <taxon>Agaricomycetidae</taxon>
        <taxon>Agaricales</taxon>
        <taxon>Marasmiineae</taxon>
        <taxon>Mycenaceae</taxon>
        <taxon>Mycena</taxon>
    </lineage>
</organism>
<sequence length="390" mass="42743">MATEEQTMEGPPGPALDALWQKDVHKPGKATCPKCGALRGYGTSGVMNLVGTHLNKEGCREAAEKKDKQLKNGSLKSFFTKKTAPIAKFVKSAVRAPLPIHGTGVSTPRVAPAAASGAESSHGGTSRGVELLPSTVPVATQDNPLSEFAGQPTEYVSQSTPPGELWEELAPHFHRVFGYGMELEERKRMIQRGSAGLDGAVRFLDYFIRERGLEGGMVEAKIEQLIEAVQTDVLNNLPVLTRIILHHSPVLRSTRKRKETRRKCKQLLRLAYAAPLQLLKTTLTFPTWLGAKMKVAKHNGITSAVLSRETLEGIGFVMHVSPLVFVLRRSVVGREKYCTISFNSDVTRHREQNIRTFSNLSQVTEGISEHAKQVTNLAKNLIFAHGALLV</sequence>
<reference evidence="2" key="1">
    <citation type="submission" date="2023-03" db="EMBL/GenBank/DDBJ databases">
        <title>Massive genome expansion in bonnet fungi (Mycena s.s.) driven by repeated elements and novel gene families across ecological guilds.</title>
        <authorList>
            <consortium name="Lawrence Berkeley National Laboratory"/>
            <person name="Harder C.B."/>
            <person name="Miyauchi S."/>
            <person name="Viragh M."/>
            <person name="Kuo A."/>
            <person name="Thoen E."/>
            <person name="Andreopoulos B."/>
            <person name="Lu D."/>
            <person name="Skrede I."/>
            <person name="Drula E."/>
            <person name="Henrissat B."/>
            <person name="Morin E."/>
            <person name="Kohler A."/>
            <person name="Barry K."/>
            <person name="LaButti K."/>
            <person name="Morin E."/>
            <person name="Salamov A."/>
            <person name="Lipzen A."/>
            <person name="Mereny Z."/>
            <person name="Hegedus B."/>
            <person name="Baldrian P."/>
            <person name="Stursova M."/>
            <person name="Weitz H."/>
            <person name="Taylor A."/>
            <person name="Grigoriev I.V."/>
            <person name="Nagy L.G."/>
            <person name="Martin F."/>
            <person name="Kauserud H."/>
        </authorList>
    </citation>
    <scope>NUCLEOTIDE SEQUENCE</scope>
    <source>
        <strain evidence="2">CBHHK182m</strain>
    </source>
</reference>
<accession>A0AAD7GIV8</accession>
<keyword evidence="3" id="KW-1185">Reference proteome</keyword>
<evidence type="ECO:0000256" key="1">
    <source>
        <dbReference type="SAM" id="MobiDB-lite"/>
    </source>
</evidence>
<dbReference type="EMBL" id="JARKIB010000618">
    <property type="protein sequence ID" value="KAJ7697078.1"/>
    <property type="molecule type" value="Genomic_DNA"/>
</dbReference>
<proteinExistence type="predicted"/>
<protein>
    <submittedName>
        <fullName evidence="2">Uncharacterized protein</fullName>
    </submittedName>
</protein>
<evidence type="ECO:0000313" key="3">
    <source>
        <dbReference type="Proteomes" id="UP001215598"/>
    </source>
</evidence>
<name>A0AAD7GIV8_9AGAR</name>